<dbReference type="GO" id="GO:0006367">
    <property type="term" value="P:transcription initiation at RNA polymerase II promoter"/>
    <property type="evidence" value="ECO:0007669"/>
    <property type="project" value="InterPro"/>
</dbReference>
<dbReference type="PANTHER" id="PTHR13097:SF7">
    <property type="entry name" value="GENERAL TRANSCRIPTION FACTOR IIE SUBUNIT 1"/>
    <property type="match status" value="1"/>
</dbReference>
<reference evidence="7" key="2">
    <citation type="submission" date="2016-11" db="UniProtKB">
        <authorList>
            <consortium name="WormBaseParasite"/>
        </authorList>
    </citation>
    <scope>IDENTIFICATION</scope>
</reference>
<dbReference type="PROSITE" id="PS51344">
    <property type="entry name" value="HTH_TFE_IIE"/>
    <property type="match status" value="1"/>
</dbReference>
<organism evidence="6 7">
    <name type="scientific">Loa loa</name>
    <name type="common">Eye worm</name>
    <name type="synonym">Filaria loa</name>
    <dbReference type="NCBI Taxonomy" id="7209"/>
    <lineage>
        <taxon>Eukaryota</taxon>
        <taxon>Metazoa</taxon>
        <taxon>Ecdysozoa</taxon>
        <taxon>Nematoda</taxon>
        <taxon>Chromadorea</taxon>
        <taxon>Rhabditida</taxon>
        <taxon>Spirurina</taxon>
        <taxon>Spiruromorpha</taxon>
        <taxon>Filarioidea</taxon>
        <taxon>Onchocercidae</taxon>
        <taxon>Loa</taxon>
    </lineage>
</organism>
<evidence type="ECO:0000256" key="1">
    <source>
        <dbReference type="ARBA" id="ARBA00008947"/>
    </source>
</evidence>
<reference evidence="6" key="1">
    <citation type="submission" date="2012-04" db="EMBL/GenBank/DDBJ databases">
        <title>The Genome Sequence of Loa loa.</title>
        <authorList>
            <consortium name="The Broad Institute Genome Sequencing Platform"/>
            <consortium name="Broad Institute Genome Sequencing Center for Infectious Disease"/>
            <person name="Nutman T.B."/>
            <person name="Fink D.L."/>
            <person name="Russ C."/>
            <person name="Young S."/>
            <person name="Zeng Q."/>
            <person name="Gargeya S."/>
            <person name="Alvarado L."/>
            <person name="Berlin A."/>
            <person name="Chapman S.B."/>
            <person name="Chen Z."/>
            <person name="Freedman E."/>
            <person name="Gellesch M."/>
            <person name="Goldberg J."/>
            <person name="Griggs A."/>
            <person name="Gujja S."/>
            <person name="Heilman E.R."/>
            <person name="Heiman D."/>
            <person name="Howarth C."/>
            <person name="Mehta T."/>
            <person name="Neiman D."/>
            <person name="Pearson M."/>
            <person name="Roberts A."/>
            <person name="Saif S."/>
            <person name="Shea T."/>
            <person name="Shenoy N."/>
            <person name="Sisk P."/>
            <person name="Stolte C."/>
            <person name="Sykes S."/>
            <person name="White J."/>
            <person name="Yandava C."/>
            <person name="Haas B."/>
            <person name="Henn M.R."/>
            <person name="Nusbaum C."/>
            <person name="Birren B."/>
        </authorList>
    </citation>
    <scope>NUCLEOTIDE SEQUENCE [LARGE SCALE GENOMIC DNA]</scope>
</reference>
<proteinExistence type="inferred from homology"/>
<dbReference type="Pfam" id="PF11521">
    <property type="entry name" value="TFIIE-A_C"/>
    <property type="match status" value="1"/>
</dbReference>
<dbReference type="eggNOG" id="KOG2593">
    <property type="taxonomic scope" value="Eukaryota"/>
</dbReference>
<dbReference type="STRING" id="7209.A0A1I7VX44"/>
<sequence length="425" mass="49374">MSLDSERDDQKKSEEQKGMILEELPENLIRFASLMVKTFYGKEHYIVLDYVRRNKCIKEDDLRHLIKFDQRFLRTVLMQLKVDKILKERLVSEETDGRARKVNYYFINYKALLNVAKYKIDHMSAMDHHNCSERTYNAVIEIFYLFVGSDRHSLRQRLEVKDKDEVHKASYRCTGCQYQYDAMEMDKIFDPLTQELCCWRCQQTVEPDETAGPTYETRSSLARFNEQMTPFFSMLQSLYGIRLARHLIEPSIKVADNIFIEPDGKRVIAVGERPFGEQTSASRLMYQNSIMVSIVEEGVTPNVEPKKLVPWLHSNQKDEEATSSFTVCSDNPADSNGIIGPEKSKNDIDSLLVTEFEEAKPGTSLAESIQETAYEPVNMESDDDEVIFVAGKKYYLDEVTPELVSQMNTSEKEIYIQRTQENFDY</sequence>
<dbReference type="InterPro" id="IPR039997">
    <property type="entry name" value="TFE"/>
</dbReference>
<evidence type="ECO:0000313" key="7">
    <source>
        <dbReference type="WBParaSite" id="EN70_7188"/>
    </source>
</evidence>
<dbReference type="InterPro" id="IPR017919">
    <property type="entry name" value="TFIIE/TFIIEa_HTH"/>
</dbReference>
<dbReference type="InterPro" id="IPR024550">
    <property type="entry name" value="TFIIEa/SarR/Rpc3_HTH_dom"/>
</dbReference>
<name>A0A1I7VX44_LOALO</name>
<evidence type="ECO:0000256" key="3">
    <source>
        <dbReference type="ARBA" id="ARBA00023163"/>
    </source>
</evidence>
<dbReference type="InterPro" id="IPR002853">
    <property type="entry name" value="TFIIE_asu"/>
</dbReference>
<keyword evidence="6" id="KW-1185">Reference proteome</keyword>
<feature type="domain" description="HTH TFE/IIEalpha-type" evidence="5">
    <location>
        <begin position="28"/>
        <end position="117"/>
    </location>
</feature>
<feature type="compositionally biased region" description="Polar residues" evidence="4">
    <location>
        <begin position="322"/>
        <end position="334"/>
    </location>
</feature>
<feature type="region of interest" description="Disordered" evidence="4">
    <location>
        <begin position="322"/>
        <end position="341"/>
    </location>
</feature>
<dbReference type="Proteomes" id="UP000095285">
    <property type="component" value="Unassembled WGS sequence"/>
</dbReference>
<dbReference type="WBParaSite" id="EN70_7188">
    <property type="protein sequence ID" value="EN70_7188"/>
    <property type="gene ID" value="EN70_7188"/>
</dbReference>
<dbReference type="Gene3D" id="3.30.40.10">
    <property type="entry name" value="Zinc/RING finger domain, C3HC4 (zinc finger)"/>
    <property type="match status" value="1"/>
</dbReference>
<evidence type="ECO:0000313" key="6">
    <source>
        <dbReference type="Proteomes" id="UP000095285"/>
    </source>
</evidence>
<dbReference type="Pfam" id="PF02002">
    <property type="entry name" value="TFIIE_alpha"/>
    <property type="match status" value="1"/>
</dbReference>
<dbReference type="AlphaFoldDB" id="A0A1I7VX44"/>
<accession>A0A1I7VX44</accession>
<keyword evidence="2" id="KW-0805">Transcription regulation</keyword>
<evidence type="ECO:0000256" key="2">
    <source>
        <dbReference type="ARBA" id="ARBA00023015"/>
    </source>
</evidence>
<dbReference type="GO" id="GO:0005673">
    <property type="term" value="C:transcription factor TFIIE complex"/>
    <property type="evidence" value="ECO:0007669"/>
    <property type="project" value="TreeGrafter"/>
</dbReference>
<dbReference type="Gene3D" id="6.10.140.1250">
    <property type="match status" value="1"/>
</dbReference>
<dbReference type="PANTHER" id="PTHR13097">
    <property type="entry name" value="TRANSCRIPTION INITIATION FACTOR IIE, ALPHA SUBUNIT"/>
    <property type="match status" value="1"/>
</dbReference>
<keyword evidence="3" id="KW-0804">Transcription</keyword>
<protein>
    <submittedName>
        <fullName evidence="7">HTH TFE/IIEalpha-type domain-containing protein</fullName>
    </submittedName>
</protein>
<dbReference type="InterPro" id="IPR021600">
    <property type="entry name" value="TFIIE_asu_C"/>
</dbReference>
<comment type="similarity">
    <text evidence="1">Belongs to the TFIIE alpha subunit family.</text>
</comment>
<evidence type="ECO:0000259" key="5">
    <source>
        <dbReference type="PROSITE" id="PS51344"/>
    </source>
</evidence>
<dbReference type="InterPro" id="IPR013083">
    <property type="entry name" value="Znf_RING/FYVE/PHD"/>
</dbReference>
<evidence type="ECO:0000256" key="4">
    <source>
        <dbReference type="SAM" id="MobiDB-lite"/>
    </source>
</evidence>
<dbReference type="SUPFAM" id="SSF57783">
    <property type="entry name" value="Zinc beta-ribbon"/>
    <property type="match status" value="1"/>
</dbReference>
<dbReference type="SMART" id="SM00531">
    <property type="entry name" value="TFIIE"/>
    <property type="match status" value="1"/>
</dbReference>